<reference evidence="1" key="2">
    <citation type="journal article" date="2015" name="Data Brief">
        <title>Shoot transcriptome of the giant reed, Arundo donax.</title>
        <authorList>
            <person name="Barrero R.A."/>
            <person name="Guerrero F.D."/>
            <person name="Moolhuijzen P."/>
            <person name="Goolsby J.A."/>
            <person name="Tidwell J."/>
            <person name="Bellgard S.E."/>
            <person name="Bellgard M.I."/>
        </authorList>
    </citation>
    <scope>NUCLEOTIDE SEQUENCE</scope>
    <source>
        <tissue evidence="1">Shoot tissue taken approximately 20 cm above the soil surface</tissue>
    </source>
</reference>
<sequence>MSIPLFERHKSPHATKVHDSYIMHLVFGKLSSVKLLSIGALRVQLYENVNYYFQCYIVTN</sequence>
<organism evidence="1">
    <name type="scientific">Arundo donax</name>
    <name type="common">Giant reed</name>
    <name type="synonym">Donax arundinaceus</name>
    <dbReference type="NCBI Taxonomy" id="35708"/>
    <lineage>
        <taxon>Eukaryota</taxon>
        <taxon>Viridiplantae</taxon>
        <taxon>Streptophyta</taxon>
        <taxon>Embryophyta</taxon>
        <taxon>Tracheophyta</taxon>
        <taxon>Spermatophyta</taxon>
        <taxon>Magnoliopsida</taxon>
        <taxon>Liliopsida</taxon>
        <taxon>Poales</taxon>
        <taxon>Poaceae</taxon>
        <taxon>PACMAD clade</taxon>
        <taxon>Arundinoideae</taxon>
        <taxon>Arundineae</taxon>
        <taxon>Arundo</taxon>
    </lineage>
</organism>
<proteinExistence type="predicted"/>
<reference evidence="1" key="1">
    <citation type="submission" date="2014-09" db="EMBL/GenBank/DDBJ databases">
        <authorList>
            <person name="Magalhaes I.L.F."/>
            <person name="Oliveira U."/>
            <person name="Santos F.R."/>
            <person name="Vidigal T.H.D.A."/>
            <person name="Brescovit A.D."/>
            <person name="Santos A.J."/>
        </authorList>
    </citation>
    <scope>NUCLEOTIDE SEQUENCE</scope>
    <source>
        <tissue evidence="1">Shoot tissue taken approximately 20 cm above the soil surface</tissue>
    </source>
</reference>
<protein>
    <submittedName>
        <fullName evidence="1">Uncharacterized protein</fullName>
    </submittedName>
</protein>
<accession>A0A0A9FN42</accession>
<evidence type="ECO:0000313" key="1">
    <source>
        <dbReference type="EMBL" id="JAE13697.1"/>
    </source>
</evidence>
<dbReference type="AlphaFoldDB" id="A0A0A9FN42"/>
<dbReference type="EMBL" id="GBRH01184199">
    <property type="protein sequence ID" value="JAE13697.1"/>
    <property type="molecule type" value="Transcribed_RNA"/>
</dbReference>
<name>A0A0A9FN42_ARUDO</name>